<name>A0A9P0BB72_BRAAE</name>
<reference evidence="1" key="1">
    <citation type="submission" date="2021-12" db="EMBL/GenBank/DDBJ databases">
        <authorList>
            <person name="King R."/>
        </authorList>
    </citation>
    <scope>NUCLEOTIDE SEQUENCE</scope>
</reference>
<proteinExistence type="predicted"/>
<organism evidence="1 2">
    <name type="scientific">Brassicogethes aeneus</name>
    <name type="common">Rape pollen beetle</name>
    <name type="synonym">Meligethes aeneus</name>
    <dbReference type="NCBI Taxonomy" id="1431903"/>
    <lineage>
        <taxon>Eukaryota</taxon>
        <taxon>Metazoa</taxon>
        <taxon>Ecdysozoa</taxon>
        <taxon>Arthropoda</taxon>
        <taxon>Hexapoda</taxon>
        <taxon>Insecta</taxon>
        <taxon>Pterygota</taxon>
        <taxon>Neoptera</taxon>
        <taxon>Endopterygota</taxon>
        <taxon>Coleoptera</taxon>
        <taxon>Polyphaga</taxon>
        <taxon>Cucujiformia</taxon>
        <taxon>Nitidulidae</taxon>
        <taxon>Meligethinae</taxon>
        <taxon>Brassicogethes</taxon>
    </lineage>
</organism>
<dbReference type="AlphaFoldDB" id="A0A9P0BB72"/>
<dbReference type="Gene3D" id="3.90.320.10">
    <property type="match status" value="1"/>
</dbReference>
<evidence type="ECO:0000313" key="2">
    <source>
        <dbReference type="Proteomes" id="UP001154078"/>
    </source>
</evidence>
<evidence type="ECO:0000313" key="1">
    <source>
        <dbReference type="EMBL" id="CAH0558188.1"/>
    </source>
</evidence>
<sequence>MTWLSMFSEDELREMRGDHRLLQNGEPTDYGNEMERWAKLAFCKLWENENGVPGLQEGLNKGTVFVKDPENEYKKIGDLNFILFSPDAILQTENGEVVLIKCHVESIRSFINDVDDKNNYFSFLVEHRDQVLSYMEFKDINYGIFYLDDILGSILFTREDGERLLQILKKLLRSVCKGRPLGNKEAFFELWKSERGVLGLPIGFDKGTVLEEEAKYEISFRPDAILETEGEKVVLEIKCSLSERNACINENNELTGYYWEKHKDQLLMYMKFKNIKYGILFAFFVSDIEQDKKPRVKLFKMDDEKERLEELDDLLLRSLTKELPSSLTKFLNFMYPQN</sequence>
<accession>A0A9P0BB72</accession>
<dbReference type="InterPro" id="IPR011604">
    <property type="entry name" value="PDDEXK-like_dom_sf"/>
</dbReference>
<dbReference type="Proteomes" id="UP001154078">
    <property type="component" value="Chromosome 5"/>
</dbReference>
<dbReference type="EMBL" id="OV121136">
    <property type="protein sequence ID" value="CAH0558188.1"/>
    <property type="molecule type" value="Genomic_DNA"/>
</dbReference>
<protein>
    <submittedName>
        <fullName evidence="1">Uncharacterized protein</fullName>
    </submittedName>
</protein>
<keyword evidence="2" id="KW-1185">Reference proteome</keyword>
<gene>
    <name evidence="1" type="ORF">MELIAE_LOCUS8713</name>
</gene>